<protein>
    <submittedName>
        <fullName evidence="1">Uncharacterized protein</fullName>
    </submittedName>
</protein>
<keyword evidence="2" id="KW-1185">Reference proteome</keyword>
<reference evidence="2" key="1">
    <citation type="journal article" date="2023" name="Nat. Plants">
        <title>Single-cell RNA sequencing provides a high-resolution roadmap for understanding the multicellular compartmentation of specialized metabolism.</title>
        <authorList>
            <person name="Sun S."/>
            <person name="Shen X."/>
            <person name="Li Y."/>
            <person name="Li Y."/>
            <person name="Wang S."/>
            <person name="Li R."/>
            <person name="Zhang H."/>
            <person name="Shen G."/>
            <person name="Guo B."/>
            <person name="Wei J."/>
            <person name="Xu J."/>
            <person name="St-Pierre B."/>
            <person name="Chen S."/>
            <person name="Sun C."/>
        </authorList>
    </citation>
    <scope>NUCLEOTIDE SEQUENCE [LARGE SCALE GENOMIC DNA]</scope>
</reference>
<dbReference type="EMBL" id="CM044705">
    <property type="protein sequence ID" value="KAI5660605.1"/>
    <property type="molecule type" value="Genomic_DNA"/>
</dbReference>
<sequence>MALKSLVNRASVVPQVGGGRISEKPSYSACFGLKNDGFIGNSANFVIRAAAGEPPSPIDESESSLTKKLQKDLISLPRGTHLIHPKRENNNKWAKKGGCRYRCFISEQIEHCIKLLPEGPLTVSNVSASPNDGSKLRISFKGGRGAYSEDAALKAYPRSETVPCDEFEDAFKAVELRLADRAVLPIENSLSGSIHRNYDLLLRHRLHIVGEVQLPVNFCLLAIPGVPLAQLKRVLSHPQALAQSDIFLNNLGLVRENVEDTAAAAELVSSKQMMDAGVIATARAAEIYSLNVLAEGIQDDPDNVTRFLALARDPIIPRTDKPFMTSIVFTLEEGPGVLFKALAVFALREINLKKIESRPQRKQPLRVVDDSNNGTAKYFDYLFYIDFEASMAEPRAQSALGHLKEFATFLRVLGSYPMDAAL</sequence>
<evidence type="ECO:0000313" key="2">
    <source>
        <dbReference type="Proteomes" id="UP001060085"/>
    </source>
</evidence>
<comment type="caution">
    <text evidence="1">The sequence shown here is derived from an EMBL/GenBank/DDBJ whole genome shotgun (WGS) entry which is preliminary data.</text>
</comment>
<organism evidence="1 2">
    <name type="scientific">Catharanthus roseus</name>
    <name type="common">Madagascar periwinkle</name>
    <name type="synonym">Vinca rosea</name>
    <dbReference type="NCBI Taxonomy" id="4058"/>
    <lineage>
        <taxon>Eukaryota</taxon>
        <taxon>Viridiplantae</taxon>
        <taxon>Streptophyta</taxon>
        <taxon>Embryophyta</taxon>
        <taxon>Tracheophyta</taxon>
        <taxon>Spermatophyta</taxon>
        <taxon>Magnoliopsida</taxon>
        <taxon>eudicotyledons</taxon>
        <taxon>Gunneridae</taxon>
        <taxon>Pentapetalae</taxon>
        <taxon>asterids</taxon>
        <taxon>lamiids</taxon>
        <taxon>Gentianales</taxon>
        <taxon>Apocynaceae</taxon>
        <taxon>Rauvolfioideae</taxon>
        <taxon>Vinceae</taxon>
        <taxon>Catharanthinae</taxon>
        <taxon>Catharanthus</taxon>
    </lineage>
</organism>
<gene>
    <name evidence="1" type="ORF">M9H77_19928</name>
</gene>
<name>A0ACC0AK12_CATRO</name>
<evidence type="ECO:0000313" key="1">
    <source>
        <dbReference type="EMBL" id="KAI5660605.1"/>
    </source>
</evidence>
<dbReference type="Proteomes" id="UP001060085">
    <property type="component" value="Linkage Group LG05"/>
</dbReference>
<accession>A0ACC0AK12</accession>
<proteinExistence type="predicted"/>